<gene>
    <name evidence="1" type="ORF">NDU88_006871</name>
</gene>
<accession>A0AAV7WDS8</accession>
<keyword evidence="2" id="KW-1185">Reference proteome</keyword>
<sequence>MQVFSGKRGVFGGGGDADGVFEDDGDTSSYLVGAVFSGDLVAFGDGGGDVWRRGGVHPGLRDEGDVRCCGVQEVPDFNGVLVDGSSVDQDALEVVDGAWACGRGSCVVEDAFAGVAGEVSMGAFGVSLEAGVGAYWVEGEEGCGVVADQQGLGELGTRGRGAGRGPGTDGRRQACLWGASGAPAARPLRSRAVAAI</sequence>
<reference evidence="1" key="1">
    <citation type="journal article" date="2022" name="bioRxiv">
        <title>Sequencing and chromosome-scale assembly of the giantPleurodeles waltlgenome.</title>
        <authorList>
            <person name="Brown T."/>
            <person name="Elewa A."/>
            <person name="Iarovenko S."/>
            <person name="Subramanian E."/>
            <person name="Araus A.J."/>
            <person name="Petzold A."/>
            <person name="Susuki M."/>
            <person name="Suzuki K.-i.T."/>
            <person name="Hayashi T."/>
            <person name="Toyoda A."/>
            <person name="Oliveira C."/>
            <person name="Osipova E."/>
            <person name="Leigh N.D."/>
            <person name="Simon A."/>
            <person name="Yun M.H."/>
        </authorList>
    </citation>
    <scope>NUCLEOTIDE SEQUENCE</scope>
    <source>
        <strain evidence="1">20211129_DDA</strain>
        <tissue evidence="1">Liver</tissue>
    </source>
</reference>
<name>A0AAV7WDS8_PLEWA</name>
<evidence type="ECO:0000313" key="1">
    <source>
        <dbReference type="EMBL" id="KAJ1211513.1"/>
    </source>
</evidence>
<dbReference type="EMBL" id="JANPWB010000002">
    <property type="protein sequence ID" value="KAJ1211513.1"/>
    <property type="molecule type" value="Genomic_DNA"/>
</dbReference>
<protein>
    <submittedName>
        <fullName evidence="1">Uncharacterized protein</fullName>
    </submittedName>
</protein>
<evidence type="ECO:0000313" key="2">
    <source>
        <dbReference type="Proteomes" id="UP001066276"/>
    </source>
</evidence>
<dbReference type="AlphaFoldDB" id="A0AAV7WDS8"/>
<organism evidence="1 2">
    <name type="scientific">Pleurodeles waltl</name>
    <name type="common">Iberian ribbed newt</name>
    <dbReference type="NCBI Taxonomy" id="8319"/>
    <lineage>
        <taxon>Eukaryota</taxon>
        <taxon>Metazoa</taxon>
        <taxon>Chordata</taxon>
        <taxon>Craniata</taxon>
        <taxon>Vertebrata</taxon>
        <taxon>Euteleostomi</taxon>
        <taxon>Amphibia</taxon>
        <taxon>Batrachia</taxon>
        <taxon>Caudata</taxon>
        <taxon>Salamandroidea</taxon>
        <taxon>Salamandridae</taxon>
        <taxon>Pleurodelinae</taxon>
        <taxon>Pleurodeles</taxon>
    </lineage>
</organism>
<proteinExistence type="predicted"/>
<dbReference type="Proteomes" id="UP001066276">
    <property type="component" value="Chromosome 1_2"/>
</dbReference>
<comment type="caution">
    <text evidence="1">The sequence shown here is derived from an EMBL/GenBank/DDBJ whole genome shotgun (WGS) entry which is preliminary data.</text>
</comment>